<feature type="region of interest" description="Disordered" evidence="3">
    <location>
        <begin position="207"/>
        <end position="246"/>
    </location>
</feature>
<dbReference type="Proteomes" id="UP000005710">
    <property type="component" value="Unassembled WGS sequence"/>
</dbReference>
<sequence length="246" mass="24892">MSGTAVIFAVLAAVVLLGAWRVVTSEQIAHSALFLGLTFVGMAGLFILLKAPTFALLHVLVYVGAILTVVVFAIMLSDPEELRGAGDLALGERLRRRFLSPYYGWLPVVVAGVLVAVILAGLAAAQLPRVPLGEPVADDLRAIGGEMFTRYAIPFEVASAALLAALIGAIGLTRRETAEERGRGGRDGGAARTAPVARVQGAMAAQDLGDGVPQAGTPAGSSPAGNRVTAAAGSSGGAGAAGEVGR</sequence>
<evidence type="ECO:0000256" key="1">
    <source>
        <dbReference type="ARBA" id="ARBA00005698"/>
    </source>
</evidence>
<dbReference type="OrthoDB" id="9814997at2"/>
<keyword evidence="2" id="KW-1003">Cell membrane</keyword>
<dbReference type="PANTHER" id="PTHR33269:SF17">
    <property type="entry name" value="NADH-UBIQUINONE OXIDOREDUCTASE CHAIN 6"/>
    <property type="match status" value="1"/>
</dbReference>
<feature type="transmembrane region" description="Helical" evidence="2">
    <location>
        <begin position="6"/>
        <end position="24"/>
    </location>
</feature>
<proteinExistence type="inferred from homology"/>
<dbReference type="STRING" id="867903.ThesuDRAFT_02254"/>
<feature type="compositionally biased region" description="Gly residues" evidence="3">
    <location>
        <begin position="234"/>
        <end position="246"/>
    </location>
</feature>
<name>K6QD36_9FIRM</name>
<keyword evidence="2" id="KW-0812">Transmembrane</keyword>
<gene>
    <name evidence="4" type="ORF">ThesuDRAFT_02254</name>
</gene>
<comment type="similarity">
    <text evidence="1 2">Belongs to the complex I subunit 6 family.</text>
</comment>
<dbReference type="GO" id="GO:0008137">
    <property type="term" value="F:NADH dehydrogenase (ubiquinone) activity"/>
    <property type="evidence" value="ECO:0007669"/>
    <property type="project" value="UniProtKB-UniRule"/>
</dbReference>
<keyword evidence="2" id="KW-0472">Membrane</keyword>
<dbReference type="eggNOG" id="COG0839">
    <property type="taxonomic scope" value="Bacteria"/>
</dbReference>
<dbReference type="HOGENOM" id="CLU_085957_2_2_9"/>
<protein>
    <recommendedName>
        <fullName evidence="2">NADH-quinone oxidoreductase subunit J</fullName>
        <ecNumber evidence="2">7.1.1.-</ecNumber>
    </recommendedName>
</protein>
<evidence type="ECO:0000256" key="2">
    <source>
        <dbReference type="RuleBase" id="RU004429"/>
    </source>
</evidence>
<keyword evidence="5" id="KW-1185">Reference proteome</keyword>
<reference evidence="4" key="1">
    <citation type="submission" date="2010-10" db="EMBL/GenBank/DDBJ databases">
        <authorList>
            <consortium name="US DOE Joint Genome Institute (JGI-PGF)"/>
            <person name="Lucas S."/>
            <person name="Copeland A."/>
            <person name="Lapidus A."/>
            <person name="Bruce D."/>
            <person name="Goodwin L."/>
            <person name="Pitluck S."/>
            <person name="Kyrpides N."/>
            <person name="Mavromatis K."/>
            <person name="Detter J.C."/>
            <person name="Han C."/>
            <person name="Land M."/>
            <person name="Hauser L."/>
            <person name="Markowitz V."/>
            <person name="Cheng J.-F."/>
            <person name="Hugenholtz P."/>
            <person name="Woyke T."/>
            <person name="Wu D."/>
            <person name="Pukall R."/>
            <person name="Wahrenburg C."/>
            <person name="Brambilla E."/>
            <person name="Klenk H.-P."/>
            <person name="Eisen J.A."/>
        </authorList>
    </citation>
    <scope>NUCLEOTIDE SEQUENCE [LARGE SCALE GENOMIC DNA]</scope>
    <source>
        <strain evidence="4">DSM 13965</strain>
    </source>
</reference>
<dbReference type="GO" id="GO:0016491">
    <property type="term" value="F:oxidoreductase activity"/>
    <property type="evidence" value="ECO:0007669"/>
    <property type="project" value="UniProtKB-KW"/>
</dbReference>
<dbReference type="PANTHER" id="PTHR33269">
    <property type="entry name" value="NADH-UBIQUINONE OXIDOREDUCTASE CHAIN 6"/>
    <property type="match status" value="1"/>
</dbReference>
<feature type="transmembrane region" description="Helical" evidence="2">
    <location>
        <begin position="55"/>
        <end position="76"/>
    </location>
</feature>
<organism evidence="4 5">
    <name type="scientific">Thermaerobacter subterraneus DSM 13965</name>
    <dbReference type="NCBI Taxonomy" id="867903"/>
    <lineage>
        <taxon>Bacteria</taxon>
        <taxon>Bacillati</taxon>
        <taxon>Bacillota</taxon>
        <taxon>Clostridia</taxon>
        <taxon>Eubacteriales</taxon>
        <taxon>Clostridiales Family XVII. Incertae Sedis</taxon>
        <taxon>Thermaerobacter</taxon>
    </lineage>
</organism>
<reference evidence="4" key="2">
    <citation type="submission" date="2012-10" db="EMBL/GenBank/DDBJ databases">
        <title>Improved high-quality draft of Thermaerobacter subterraneus C21, DSM 13965.</title>
        <authorList>
            <consortium name="DOE Joint Genome Institute"/>
            <person name="Eisen J."/>
            <person name="Huntemann M."/>
            <person name="Wei C.-L."/>
            <person name="Han J."/>
            <person name="Detter J.C."/>
            <person name="Han C."/>
            <person name="Tapia R."/>
            <person name="Chen A."/>
            <person name="Kyrpides N."/>
            <person name="Mavromatis K."/>
            <person name="Markowitz V."/>
            <person name="Szeto E."/>
            <person name="Ivanova N."/>
            <person name="Mikhailova N."/>
            <person name="Ovchinnikova G."/>
            <person name="Pagani I."/>
            <person name="Pati A."/>
            <person name="Goodwin L."/>
            <person name="Nordberg H.P."/>
            <person name="Cantor M.N."/>
            <person name="Hua S.X."/>
            <person name="Woyke T."/>
            <person name="Eisen J."/>
            <person name="Klenk H.-P."/>
        </authorList>
    </citation>
    <scope>NUCLEOTIDE SEQUENCE [LARGE SCALE GENOMIC DNA]</scope>
    <source>
        <strain evidence="4">DSM 13965</strain>
    </source>
</reference>
<evidence type="ECO:0000313" key="4">
    <source>
        <dbReference type="EMBL" id="EKP94516.1"/>
    </source>
</evidence>
<dbReference type="RefSeq" id="WP_006904536.1">
    <property type="nucleotide sequence ID" value="NZ_JH976535.1"/>
</dbReference>
<keyword evidence="2" id="KW-1133">Transmembrane helix</keyword>
<dbReference type="AlphaFoldDB" id="K6QD36"/>
<feature type="transmembrane region" description="Helical" evidence="2">
    <location>
        <begin position="151"/>
        <end position="173"/>
    </location>
</feature>
<evidence type="ECO:0000313" key="5">
    <source>
        <dbReference type="Proteomes" id="UP000005710"/>
    </source>
</evidence>
<feature type="transmembrane region" description="Helical" evidence="2">
    <location>
        <begin position="102"/>
        <end position="125"/>
    </location>
</feature>
<accession>K6QD36</accession>
<feature type="transmembrane region" description="Helical" evidence="2">
    <location>
        <begin position="31"/>
        <end position="49"/>
    </location>
</feature>
<keyword evidence="2" id="KW-0520">NAD</keyword>
<evidence type="ECO:0000256" key="3">
    <source>
        <dbReference type="SAM" id="MobiDB-lite"/>
    </source>
</evidence>
<keyword evidence="2" id="KW-0874">Quinone</keyword>
<dbReference type="GO" id="GO:0048038">
    <property type="term" value="F:quinone binding"/>
    <property type="evidence" value="ECO:0007669"/>
    <property type="project" value="UniProtKB-UniRule"/>
</dbReference>
<dbReference type="Gene3D" id="1.20.120.1200">
    <property type="entry name" value="NADH-ubiquinone/plastoquinone oxidoreductase chain 6, subunit NuoJ"/>
    <property type="match status" value="1"/>
</dbReference>
<dbReference type="InterPro" id="IPR042106">
    <property type="entry name" value="Nuo/plastoQ_OxRdtase_6_NuoJ"/>
</dbReference>
<comment type="function">
    <text evidence="2">NDH-1 shuttles electrons from NADH, via FMN and iron-sulfur (Fe-S) centers, to quinones in the respiratory chain. Couples the redox reaction to proton translocation (for every two electrons transferred, four hydrogen ions are translocated across the cytoplasmic membrane), and thus conserves the redox energy in a proton gradient.</text>
</comment>
<comment type="subcellular location">
    <subcellularLocation>
        <location evidence="2">Cell membrane</location>
        <topology evidence="2">Multi-pass membrane protein</topology>
    </subcellularLocation>
</comment>
<dbReference type="Pfam" id="PF00499">
    <property type="entry name" value="Oxidored_q3"/>
    <property type="match status" value="1"/>
</dbReference>
<dbReference type="InterPro" id="IPR001457">
    <property type="entry name" value="NADH_UbQ/plastoQ_OxRdtase_su6"/>
</dbReference>
<keyword evidence="4" id="KW-0560">Oxidoreductase</keyword>
<dbReference type="GO" id="GO:0005886">
    <property type="term" value="C:plasma membrane"/>
    <property type="evidence" value="ECO:0007669"/>
    <property type="project" value="UniProtKB-SubCell"/>
</dbReference>
<comment type="catalytic activity">
    <reaction evidence="2">
        <text>a quinone + NADH + 5 H(+)(in) = a quinol + NAD(+) + 4 H(+)(out)</text>
        <dbReference type="Rhea" id="RHEA:57888"/>
        <dbReference type="ChEBI" id="CHEBI:15378"/>
        <dbReference type="ChEBI" id="CHEBI:24646"/>
        <dbReference type="ChEBI" id="CHEBI:57540"/>
        <dbReference type="ChEBI" id="CHEBI:57945"/>
        <dbReference type="ChEBI" id="CHEBI:132124"/>
    </reaction>
</comment>
<comment type="caution">
    <text evidence="4">The sequence shown here is derived from an EMBL/GenBank/DDBJ whole genome shotgun (WGS) entry which is preliminary data.</text>
</comment>
<dbReference type="EC" id="7.1.1.-" evidence="2"/>
<dbReference type="EMBL" id="AENY02000003">
    <property type="protein sequence ID" value="EKP94516.1"/>
    <property type="molecule type" value="Genomic_DNA"/>
</dbReference>